<reference evidence="14" key="3">
    <citation type="submission" date="2025-09" db="UniProtKB">
        <authorList>
            <consortium name="Ensembl"/>
        </authorList>
    </citation>
    <scope>IDENTIFICATION</scope>
</reference>
<organism evidence="14 15">
    <name type="scientific">Macaca fascicularis</name>
    <name type="common">Crab-eating macaque</name>
    <name type="synonym">Cynomolgus monkey</name>
    <dbReference type="NCBI Taxonomy" id="9541"/>
    <lineage>
        <taxon>Eukaryota</taxon>
        <taxon>Metazoa</taxon>
        <taxon>Chordata</taxon>
        <taxon>Craniata</taxon>
        <taxon>Vertebrata</taxon>
        <taxon>Euteleostomi</taxon>
        <taxon>Mammalia</taxon>
        <taxon>Eutheria</taxon>
        <taxon>Euarchontoglires</taxon>
        <taxon>Primates</taxon>
        <taxon>Haplorrhini</taxon>
        <taxon>Catarrhini</taxon>
        <taxon>Cercopithecidae</taxon>
        <taxon>Cercopithecinae</taxon>
        <taxon>Macaca</taxon>
    </lineage>
</organism>
<dbReference type="InterPro" id="IPR007110">
    <property type="entry name" value="Ig-like_dom"/>
</dbReference>
<feature type="domain" description="Ig-like" evidence="13">
    <location>
        <begin position="85"/>
        <end position="156"/>
    </location>
</feature>
<keyword evidence="8" id="KW-1015">Disulfide bond</keyword>
<evidence type="ECO:0000256" key="6">
    <source>
        <dbReference type="ARBA" id="ARBA00022989"/>
    </source>
</evidence>
<evidence type="ECO:0000313" key="14">
    <source>
        <dbReference type="Ensembl" id="ENSMFAP00000036708.2"/>
    </source>
</evidence>
<keyword evidence="10" id="KW-0393">Immunoglobulin domain</keyword>
<keyword evidence="7" id="KW-0472">Membrane</keyword>
<accession>A0A2K5WI29</accession>
<dbReference type="Bgee" id="ENSMFAG00000041610">
    <property type="expression patterns" value="Expressed in bone marrow and 1 other cell type or tissue"/>
</dbReference>
<dbReference type="SMART" id="SM00409">
    <property type="entry name" value="IG"/>
    <property type="match status" value="2"/>
</dbReference>
<feature type="region of interest" description="Disordered" evidence="11">
    <location>
        <begin position="41"/>
        <end position="69"/>
    </location>
</feature>
<evidence type="ECO:0000256" key="12">
    <source>
        <dbReference type="SAM" id="SignalP"/>
    </source>
</evidence>
<dbReference type="FunFam" id="2.60.40.10:FF:000049">
    <property type="entry name" value="Leukocyte immunoglobulin-like receptor subfamily B member 1"/>
    <property type="match status" value="2"/>
</dbReference>
<dbReference type="GeneTree" id="ENSGT01100000263478"/>
<dbReference type="InterPro" id="IPR003599">
    <property type="entry name" value="Ig_sub"/>
</dbReference>
<feature type="domain" description="Ig-like" evidence="13">
    <location>
        <begin position="182"/>
        <end position="254"/>
    </location>
</feature>
<reference evidence="14" key="2">
    <citation type="submission" date="2025-08" db="UniProtKB">
        <authorList>
            <consortium name="Ensembl"/>
        </authorList>
    </citation>
    <scope>IDENTIFICATION</scope>
</reference>
<dbReference type="InterPro" id="IPR050412">
    <property type="entry name" value="Ig-like_Receptors_ImmuneReg"/>
</dbReference>
<evidence type="ECO:0000256" key="9">
    <source>
        <dbReference type="ARBA" id="ARBA00023180"/>
    </source>
</evidence>
<dbReference type="VEuPathDB" id="HostDB:ENSMFAG00000041610"/>
<dbReference type="Proteomes" id="UP000233100">
    <property type="component" value="Chromosome 19"/>
</dbReference>
<keyword evidence="2" id="KW-1003">Cell membrane</keyword>
<evidence type="ECO:0000256" key="2">
    <source>
        <dbReference type="ARBA" id="ARBA00022475"/>
    </source>
</evidence>
<keyword evidence="4 12" id="KW-0732">Signal</keyword>
<dbReference type="PANTHER" id="PTHR11738">
    <property type="entry name" value="MHC CLASS I NK CELL RECEPTOR"/>
    <property type="match status" value="1"/>
</dbReference>
<evidence type="ECO:0000256" key="7">
    <source>
        <dbReference type="ARBA" id="ARBA00023136"/>
    </source>
</evidence>
<dbReference type="GO" id="GO:0002764">
    <property type="term" value="P:immune response-regulating signaling pathway"/>
    <property type="evidence" value="ECO:0007669"/>
    <property type="project" value="TreeGrafter"/>
</dbReference>
<name>A0A2K5WI29_MACFA</name>
<dbReference type="STRING" id="9541.ENSMFAP00000036708"/>
<feature type="compositionally biased region" description="Polar residues" evidence="11">
    <location>
        <begin position="57"/>
        <end position="69"/>
    </location>
</feature>
<comment type="subcellular location">
    <subcellularLocation>
        <location evidence="1">Cell membrane</location>
        <topology evidence="1">Single-pass membrane protein</topology>
    </subcellularLocation>
</comment>
<dbReference type="PROSITE" id="PS50835">
    <property type="entry name" value="IG_LIKE"/>
    <property type="match status" value="2"/>
</dbReference>
<evidence type="ECO:0000256" key="1">
    <source>
        <dbReference type="ARBA" id="ARBA00004162"/>
    </source>
</evidence>
<evidence type="ECO:0000313" key="15">
    <source>
        <dbReference type="Proteomes" id="UP000233100"/>
    </source>
</evidence>
<dbReference type="InterPro" id="IPR036179">
    <property type="entry name" value="Ig-like_dom_sf"/>
</dbReference>
<dbReference type="GO" id="GO:0032396">
    <property type="term" value="F:inhibitory MHC class I receptor activity"/>
    <property type="evidence" value="ECO:0007669"/>
    <property type="project" value="TreeGrafter"/>
</dbReference>
<feature type="chain" id="PRO_5030052187" description="Ig-like domain-containing protein" evidence="12">
    <location>
        <begin position="20"/>
        <end position="298"/>
    </location>
</feature>
<evidence type="ECO:0000256" key="3">
    <source>
        <dbReference type="ARBA" id="ARBA00022692"/>
    </source>
</evidence>
<feature type="signal peptide" evidence="12">
    <location>
        <begin position="1"/>
        <end position="19"/>
    </location>
</feature>
<evidence type="ECO:0000256" key="10">
    <source>
        <dbReference type="ARBA" id="ARBA00023319"/>
    </source>
</evidence>
<keyword evidence="3" id="KW-0812">Transmembrane</keyword>
<keyword evidence="15" id="KW-1185">Reference proteome</keyword>
<dbReference type="Gene3D" id="2.60.40.10">
    <property type="entry name" value="Immunoglobulins"/>
    <property type="match status" value="2"/>
</dbReference>
<evidence type="ECO:0000259" key="13">
    <source>
        <dbReference type="PROSITE" id="PS50835"/>
    </source>
</evidence>
<dbReference type="PANTHER" id="PTHR11738:SF179">
    <property type="entry name" value="LEUKOCYTE IMMUNOGLOBULIN-LIKE RECEPTOR SUBFAMILY A MEMBER 5"/>
    <property type="match status" value="1"/>
</dbReference>
<keyword evidence="5" id="KW-0677">Repeat</keyword>
<reference evidence="14 15" key="1">
    <citation type="submission" date="2013-03" db="EMBL/GenBank/DDBJ databases">
        <authorList>
            <person name="Warren W."/>
            <person name="Wilson R.K."/>
        </authorList>
    </citation>
    <scope>NUCLEOTIDE SEQUENCE</scope>
</reference>
<evidence type="ECO:0000256" key="11">
    <source>
        <dbReference type="SAM" id="MobiDB-lite"/>
    </source>
</evidence>
<dbReference type="CDD" id="cd16843">
    <property type="entry name" value="IgC2_D1_D2_LILR_KIR_like"/>
    <property type="match status" value="1"/>
</dbReference>
<sequence>MVSILPVLLCLSQWWRDEGQEGHWAGVRGLPQQPCSLETLRGPVATGAPAGREAVTPLSSKSPTGNSPPWLSLGQNTRAPAGILPKPSLWAEPGSVISWGSSVTLWCQGTLDTQGYHLTKEGSTMTWHQQSPPEPRNKTNFFIPSMREHYAGTYRCHYLSSAGWSELSDPLELVVTGAYRKPTLSALPSPVVTSGENVTIQCSSRLGFQRFILIEEGENKLSWMLDSQELSNGLFLALFPVGPVAPSHRWMFRCHGYYRNITRVWSEPSDTMEILVSGTDICSLPDLFLRTHSQGVPR</sequence>
<dbReference type="GO" id="GO:0019221">
    <property type="term" value="P:cytokine-mediated signaling pathway"/>
    <property type="evidence" value="ECO:0007669"/>
    <property type="project" value="TreeGrafter"/>
</dbReference>
<proteinExistence type="predicted"/>
<keyword evidence="9" id="KW-0325">Glycoprotein</keyword>
<protein>
    <recommendedName>
        <fullName evidence="13">Ig-like domain-containing protein</fullName>
    </recommendedName>
</protein>
<evidence type="ECO:0000256" key="4">
    <source>
        <dbReference type="ARBA" id="ARBA00022729"/>
    </source>
</evidence>
<dbReference type="SUPFAM" id="SSF48726">
    <property type="entry name" value="Immunoglobulin"/>
    <property type="match status" value="2"/>
</dbReference>
<dbReference type="InterPro" id="IPR013783">
    <property type="entry name" value="Ig-like_fold"/>
</dbReference>
<evidence type="ECO:0000256" key="5">
    <source>
        <dbReference type="ARBA" id="ARBA00022737"/>
    </source>
</evidence>
<dbReference type="AlphaFoldDB" id="A0A2K5WI29"/>
<evidence type="ECO:0000256" key="8">
    <source>
        <dbReference type="ARBA" id="ARBA00023157"/>
    </source>
</evidence>
<dbReference type="GO" id="GO:0005886">
    <property type="term" value="C:plasma membrane"/>
    <property type="evidence" value="ECO:0007669"/>
    <property type="project" value="UniProtKB-SubCell"/>
</dbReference>
<keyword evidence="6" id="KW-1133">Transmembrane helix</keyword>
<dbReference type="Ensembl" id="ENSMFAT00000010956.2">
    <property type="protein sequence ID" value="ENSMFAP00000036708.2"/>
    <property type="gene ID" value="ENSMFAG00000041610.2"/>
</dbReference>
<dbReference type="Pfam" id="PF13895">
    <property type="entry name" value="Ig_2"/>
    <property type="match status" value="1"/>
</dbReference>